<name>A0A927WJL7_SELRU</name>
<dbReference type="GO" id="GO:0022857">
    <property type="term" value="F:transmembrane transporter activity"/>
    <property type="evidence" value="ECO:0007669"/>
    <property type="project" value="InterPro"/>
</dbReference>
<dbReference type="Proteomes" id="UP000761380">
    <property type="component" value="Unassembled WGS sequence"/>
</dbReference>
<gene>
    <name evidence="9" type="ORF">E7201_08155</name>
</gene>
<evidence type="ECO:0000256" key="8">
    <source>
        <dbReference type="SAM" id="Phobius"/>
    </source>
</evidence>
<comment type="caution">
    <text evidence="9">The sequence shown here is derived from an EMBL/GenBank/DDBJ whole genome shotgun (WGS) entry which is preliminary data.</text>
</comment>
<dbReference type="Gene3D" id="3.30.420.270">
    <property type="match status" value="1"/>
</dbReference>
<comment type="subcellular location">
    <subcellularLocation>
        <location evidence="1">Cell membrane</location>
        <topology evidence="1">Single-pass membrane protein</topology>
    </subcellularLocation>
    <subcellularLocation>
        <location evidence="7">Cell membrane</location>
        <topology evidence="7">Single-pass type II membrane protein</topology>
    </subcellularLocation>
</comment>
<keyword evidence="7" id="KW-0653">Protein transport</keyword>
<proteinExistence type="inferred from homology"/>
<keyword evidence="5 8" id="KW-1133">Transmembrane helix</keyword>
<keyword evidence="7" id="KW-0813">Transport</keyword>
<comment type="similarity">
    <text evidence="2 7">Belongs to the ExbD/TolR family.</text>
</comment>
<keyword evidence="6 8" id="KW-0472">Membrane</keyword>
<dbReference type="InterPro" id="IPR003400">
    <property type="entry name" value="ExbD"/>
</dbReference>
<protein>
    <submittedName>
        <fullName evidence="9">Biopolymer transporter ExbD</fullName>
    </submittedName>
</protein>
<keyword evidence="4 7" id="KW-0812">Transmembrane</keyword>
<evidence type="ECO:0000256" key="3">
    <source>
        <dbReference type="ARBA" id="ARBA00022475"/>
    </source>
</evidence>
<dbReference type="AlphaFoldDB" id="A0A927WJL7"/>
<accession>A0A927WJL7</accession>
<evidence type="ECO:0000256" key="1">
    <source>
        <dbReference type="ARBA" id="ARBA00004162"/>
    </source>
</evidence>
<evidence type="ECO:0000313" key="9">
    <source>
        <dbReference type="EMBL" id="MBE6093116.1"/>
    </source>
</evidence>
<evidence type="ECO:0000256" key="7">
    <source>
        <dbReference type="RuleBase" id="RU003879"/>
    </source>
</evidence>
<evidence type="ECO:0000256" key="5">
    <source>
        <dbReference type="ARBA" id="ARBA00022989"/>
    </source>
</evidence>
<evidence type="ECO:0000256" key="6">
    <source>
        <dbReference type="ARBA" id="ARBA00023136"/>
    </source>
</evidence>
<dbReference type="PANTHER" id="PTHR30558">
    <property type="entry name" value="EXBD MEMBRANE COMPONENT OF PMF-DRIVEN MACROMOLECULE IMPORT SYSTEM"/>
    <property type="match status" value="1"/>
</dbReference>
<dbReference type="GO" id="GO:0015031">
    <property type="term" value="P:protein transport"/>
    <property type="evidence" value="ECO:0007669"/>
    <property type="project" value="UniProtKB-KW"/>
</dbReference>
<evidence type="ECO:0000313" key="10">
    <source>
        <dbReference type="Proteomes" id="UP000761380"/>
    </source>
</evidence>
<sequence length="132" mass="14693">MKLHNARMEHSPQFMIIPMIDIIFFLLVFFMMSTLYMSSQETIPVNLPVAASARQDVVKSLQVTVESNGQLYLGKEALSLPELKARLMQEAKSADIAVALRADKTVDYGTFIGVMDELKTSGIQRISLAAQK</sequence>
<evidence type="ECO:0000256" key="2">
    <source>
        <dbReference type="ARBA" id="ARBA00005811"/>
    </source>
</evidence>
<feature type="transmembrane region" description="Helical" evidence="8">
    <location>
        <begin position="12"/>
        <end position="37"/>
    </location>
</feature>
<dbReference type="Pfam" id="PF02472">
    <property type="entry name" value="ExbD"/>
    <property type="match status" value="1"/>
</dbReference>
<dbReference type="GO" id="GO:0005886">
    <property type="term" value="C:plasma membrane"/>
    <property type="evidence" value="ECO:0007669"/>
    <property type="project" value="UniProtKB-SubCell"/>
</dbReference>
<dbReference type="PANTHER" id="PTHR30558:SF3">
    <property type="entry name" value="BIOPOLYMER TRANSPORT PROTEIN EXBD-RELATED"/>
    <property type="match status" value="1"/>
</dbReference>
<evidence type="ECO:0000256" key="4">
    <source>
        <dbReference type="ARBA" id="ARBA00022692"/>
    </source>
</evidence>
<organism evidence="9 10">
    <name type="scientific">Selenomonas ruminantium</name>
    <dbReference type="NCBI Taxonomy" id="971"/>
    <lineage>
        <taxon>Bacteria</taxon>
        <taxon>Bacillati</taxon>
        <taxon>Bacillota</taxon>
        <taxon>Negativicutes</taxon>
        <taxon>Selenomonadales</taxon>
        <taxon>Selenomonadaceae</taxon>
        <taxon>Selenomonas</taxon>
    </lineage>
</organism>
<reference evidence="9" key="1">
    <citation type="submission" date="2019-04" db="EMBL/GenBank/DDBJ databases">
        <title>Evolution of Biomass-Degrading Anaerobic Consortia Revealed by Metagenomics.</title>
        <authorList>
            <person name="Peng X."/>
        </authorList>
    </citation>
    <scope>NUCLEOTIDE SEQUENCE</scope>
    <source>
        <strain evidence="9">SIG240</strain>
    </source>
</reference>
<dbReference type="EMBL" id="SVBY01000056">
    <property type="protein sequence ID" value="MBE6093116.1"/>
    <property type="molecule type" value="Genomic_DNA"/>
</dbReference>
<keyword evidence="3" id="KW-1003">Cell membrane</keyword>